<dbReference type="OrthoDB" id="582650at2"/>
<proteinExistence type="predicted"/>
<dbReference type="AlphaFoldDB" id="A0A563W364"/>
<reference evidence="1 2" key="1">
    <citation type="submission" date="2019-01" db="EMBL/GenBank/DDBJ databases">
        <authorList>
            <person name="Brito A."/>
        </authorList>
    </citation>
    <scope>NUCLEOTIDE SEQUENCE [LARGE SCALE GENOMIC DNA]</scope>
    <source>
        <strain evidence="1">1</strain>
    </source>
</reference>
<name>A0A563W364_9CYAN</name>
<dbReference type="Proteomes" id="UP000320055">
    <property type="component" value="Unassembled WGS sequence"/>
</dbReference>
<keyword evidence="2" id="KW-1185">Reference proteome</keyword>
<evidence type="ECO:0000313" key="2">
    <source>
        <dbReference type="Proteomes" id="UP000320055"/>
    </source>
</evidence>
<sequence>MLPIVRNLIKAGKSVDFNKATNEELVSAYSEILPPNADKLMGLRKKLQRIKSTLSRSPNMGWAQFGSVMGREFQESLYTAEK</sequence>
<organism evidence="1 2">
    <name type="scientific">Hyella patelloides LEGE 07179</name>
    <dbReference type="NCBI Taxonomy" id="945734"/>
    <lineage>
        <taxon>Bacteria</taxon>
        <taxon>Bacillati</taxon>
        <taxon>Cyanobacteriota</taxon>
        <taxon>Cyanophyceae</taxon>
        <taxon>Pleurocapsales</taxon>
        <taxon>Hyellaceae</taxon>
        <taxon>Hyella</taxon>
    </lineage>
</organism>
<accession>A0A563W364</accession>
<protein>
    <submittedName>
        <fullName evidence="1">Uncharacterized protein</fullName>
    </submittedName>
</protein>
<evidence type="ECO:0000313" key="1">
    <source>
        <dbReference type="EMBL" id="VEP18090.1"/>
    </source>
</evidence>
<gene>
    <name evidence="1" type="ORF">H1P_690010</name>
</gene>
<dbReference type="RefSeq" id="WP_144867354.1">
    <property type="nucleotide sequence ID" value="NZ_LR213828.1"/>
</dbReference>
<dbReference type="EMBL" id="CAACVJ010000656">
    <property type="protein sequence ID" value="VEP18090.1"/>
    <property type="molecule type" value="Genomic_DNA"/>
</dbReference>